<proteinExistence type="predicted"/>
<feature type="region of interest" description="Disordered" evidence="1">
    <location>
        <begin position="1"/>
        <end position="63"/>
    </location>
</feature>
<accession>A0ABP1G291</accession>
<evidence type="ECO:0000313" key="3">
    <source>
        <dbReference type="Proteomes" id="UP001497392"/>
    </source>
</evidence>
<keyword evidence="3" id="KW-1185">Reference proteome</keyword>
<protein>
    <submittedName>
        <fullName evidence="2">G9149 protein</fullName>
    </submittedName>
</protein>
<feature type="compositionally biased region" description="Basic residues" evidence="1">
    <location>
        <begin position="22"/>
        <end position="63"/>
    </location>
</feature>
<comment type="caution">
    <text evidence="2">The sequence shown here is derived from an EMBL/GenBank/DDBJ whole genome shotgun (WGS) entry which is preliminary data.</text>
</comment>
<dbReference type="Proteomes" id="UP001497392">
    <property type="component" value="Unassembled WGS sequence"/>
</dbReference>
<dbReference type="EMBL" id="CAXHTA020000016">
    <property type="protein sequence ID" value="CAL5226304.1"/>
    <property type="molecule type" value="Genomic_DNA"/>
</dbReference>
<evidence type="ECO:0000313" key="2">
    <source>
        <dbReference type="EMBL" id="CAL5226304.1"/>
    </source>
</evidence>
<feature type="compositionally biased region" description="Basic and acidic residues" evidence="1">
    <location>
        <begin position="10"/>
        <end position="21"/>
    </location>
</feature>
<name>A0ABP1G291_9CHLO</name>
<gene>
    <name evidence="2" type="primary">g9149</name>
    <name evidence="2" type="ORF">VP750_LOCUS8210</name>
</gene>
<organism evidence="2 3">
    <name type="scientific">Coccomyxa viridis</name>
    <dbReference type="NCBI Taxonomy" id="1274662"/>
    <lineage>
        <taxon>Eukaryota</taxon>
        <taxon>Viridiplantae</taxon>
        <taxon>Chlorophyta</taxon>
        <taxon>core chlorophytes</taxon>
        <taxon>Trebouxiophyceae</taxon>
        <taxon>Trebouxiophyceae incertae sedis</taxon>
        <taxon>Coccomyxaceae</taxon>
        <taxon>Coccomyxa</taxon>
    </lineage>
</organism>
<evidence type="ECO:0000256" key="1">
    <source>
        <dbReference type="SAM" id="MobiDB-lite"/>
    </source>
</evidence>
<sequence length="109" mass="12115">MIGMNGTWKPVRDDGAMDKTTKGGRRTHRNRMGTKSVKGRKVGTRSKRGRVTAKKGSKKMRGGQHHWYTKLGVGVHKFSDPAGYMVETDQIPEYNVGLPDALTMGRLQS</sequence>
<reference evidence="2 3" key="1">
    <citation type="submission" date="2024-06" db="EMBL/GenBank/DDBJ databases">
        <authorList>
            <person name="Kraege A."/>
            <person name="Thomma B."/>
        </authorList>
    </citation>
    <scope>NUCLEOTIDE SEQUENCE [LARGE SCALE GENOMIC DNA]</scope>
</reference>